<dbReference type="SMART" id="SM00091">
    <property type="entry name" value="PAS"/>
    <property type="match status" value="1"/>
</dbReference>
<evidence type="ECO:0000313" key="19">
    <source>
        <dbReference type="Proteomes" id="UP000483379"/>
    </source>
</evidence>
<evidence type="ECO:0000259" key="16">
    <source>
        <dbReference type="PROSITE" id="PS50112"/>
    </source>
</evidence>
<dbReference type="Gene3D" id="1.20.120.160">
    <property type="entry name" value="HPT domain"/>
    <property type="match status" value="1"/>
</dbReference>
<dbReference type="InterPro" id="IPR011006">
    <property type="entry name" value="CheY-like_superfamily"/>
</dbReference>
<gene>
    <name evidence="18" type="ORF">G3446_01430</name>
</gene>
<evidence type="ECO:0000256" key="2">
    <source>
        <dbReference type="ARBA" id="ARBA00004651"/>
    </source>
</evidence>
<dbReference type="InterPro" id="IPR035965">
    <property type="entry name" value="PAS-like_dom_sf"/>
</dbReference>
<dbReference type="PRINTS" id="PR00344">
    <property type="entry name" value="BCTRLSENSOR"/>
</dbReference>
<dbReference type="Gene3D" id="1.10.287.130">
    <property type="match status" value="1"/>
</dbReference>
<dbReference type="InterPro" id="IPR008207">
    <property type="entry name" value="Sig_transdc_His_kin_Hpt_dom"/>
</dbReference>
<dbReference type="SUPFAM" id="SSF55785">
    <property type="entry name" value="PYP-like sensor domain (PAS domain)"/>
    <property type="match status" value="1"/>
</dbReference>
<dbReference type="PANTHER" id="PTHR45339:SF1">
    <property type="entry name" value="HYBRID SIGNAL TRANSDUCTION HISTIDINE KINASE J"/>
    <property type="match status" value="1"/>
</dbReference>
<dbReference type="Pfam" id="PF07796">
    <property type="entry name" value="DUF1638"/>
    <property type="match status" value="1"/>
</dbReference>
<dbReference type="PROSITE" id="PS50109">
    <property type="entry name" value="HIS_KIN"/>
    <property type="match status" value="1"/>
</dbReference>
<keyword evidence="8" id="KW-0067">ATP-binding</keyword>
<proteinExistence type="predicted"/>
<dbReference type="SUPFAM" id="SSF55874">
    <property type="entry name" value="ATPase domain of HSP90 chaperone/DNA topoisomerase II/histidine kinase"/>
    <property type="match status" value="1"/>
</dbReference>
<evidence type="ECO:0000256" key="6">
    <source>
        <dbReference type="ARBA" id="ARBA00022692"/>
    </source>
</evidence>
<dbReference type="Proteomes" id="UP000483379">
    <property type="component" value="Unassembled WGS sequence"/>
</dbReference>
<name>A0A6M0JTX7_9GAMM</name>
<dbReference type="SUPFAM" id="SSF47384">
    <property type="entry name" value="Homodimeric domain of signal transducing histidine kinase"/>
    <property type="match status" value="1"/>
</dbReference>
<dbReference type="InterPro" id="IPR001789">
    <property type="entry name" value="Sig_transdc_resp-reg_receiver"/>
</dbReference>
<dbReference type="CDD" id="cd00082">
    <property type="entry name" value="HisKA"/>
    <property type="match status" value="1"/>
</dbReference>
<organism evidence="18 19">
    <name type="scientific">Thiorhodococcus minor</name>
    <dbReference type="NCBI Taxonomy" id="57489"/>
    <lineage>
        <taxon>Bacteria</taxon>
        <taxon>Pseudomonadati</taxon>
        <taxon>Pseudomonadota</taxon>
        <taxon>Gammaproteobacteria</taxon>
        <taxon>Chromatiales</taxon>
        <taxon>Chromatiaceae</taxon>
        <taxon>Thiorhodococcus</taxon>
    </lineage>
</organism>
<dbReference type="GO" id="GO:0000155">
    <property type="term" value="F:phosphorelay sensor kinase activity"/>
    <property type="evidence" value="ECO:0007669"/>
    <property type="project" value="InterPro"/>
</dbReference>
<dbReference type="InterPro" id="IPR000014">
    <property type="entry name" value="PAS"/>
</dbReference>
<keyword evidence="11" id="KW-0472">Membrane</keyword>
<evidence type="ECO:0000259" key="15">
    <source>
        <dbReference type="PROSITE" id="PS50110"/>
    </source>
</evidence>
<dbReference type="InterPro" id="IPR036641">
    <property type="entry name" value="HPT_dom_sf"/>
</dbReference>
<evidence type="ECO:0000313" key="18">
    <source>
        <dbReference type="EMBL" id="NEV60564.1"/>
    </source>
</evidence>
<keyword evidence="19" id="KW-1185">Reference proteome</keyword>
<evidence type="ECO:0000259" key="17">
    <source>
        <dbReference type="PROSITE" id="PS50894"/>
    </source>
</evidence>
<keyword evidence="4" id="KW-1003">Cell membrane</keyword>
<dbReference type="InterPro" id="IPR003594">
    <property type="entry name" value="HATPase_dom"/>
</dbReference>
<evidence type="ECO:0000256" key="7">
    <source>
        <dbReference type="ARBA" id="ARBA00022741"/>
    </source>
</evidence>
<evidence type="ECO:0000256" key="4">
    <source>
        <dbReference type="ARBA" id="ARBA00022475"/>
    </source>
</evidence>
<dbReference type="CDD" id="cd16922">
    <property type="entry name" value="HATPase_EvgS-ArcB-TorS-like"/>
    <property type="match status" value="1"/>
</dbReference>
<dbReference type="FunFam" id="3.30.565.10:FF:000010">
    <property type="entry name" value="Sensor histidine kinase RcsC"/>
    <property type="match status" value="1"/>
</dbReference>
<keyword evidence="5 13" id="KW-0597">Phosphoprotein</keyword>
<dbReference type="CDD" id="cd17546">
    <property type="entry name" value="REC_hyHK_CKI1_RcsC-like"/>
    <property type="match status" value="1"/>
</dbReference>
<keyword evidence="10" id="KW-0902">Two-component regulatory system</keyword>
<comment type="catalytic activity">
    <reaction evidence="1">
        <text>ATP + protein L-histidine = ADP + protein N-phospho-L-histidine.</text>
        <dbReference type="EC" id="2.7.13.3"/>
    </reaction>
</comment>
<dbReference type="Gene3D" id="3.40.50.2300">
    <property type="match status" value="1"/>
</dbReference>
<dbReference type="GO" id="GO:0005886">
    <property type="term" value="C:plasma membrane"/>
    <property type="evidence" value="ECO:0007669"/>
    <property type="project" value="UniProtKB-SubCell"/>
</dbReference>
<dbReference type="InterPro" id="IPR003661">
    <property type="entry name" value="HisK_dim/P_dom"/>
</dbReference>
<dbReference type="SMART" id="SM00387">
    <property type="entry name" value="HATPase_c"/>
    <property type="match status" value="1"/>
</dbReference>
<dbReference type="InterPro" id="IPR036890">
    <property type="entry name" value="HATPase_C_sf"/>
</dbReference>
<dbReference type="Pfam" id="PF08448">
    <property type="entry name" value="PAS_4"/>
    <property type="match status" value="1"/>
</dbReference>
<dbReference type="EMBL" id="JAAIJQ010000003">
    <property type="protein sequence ID" value="NEV60564.1"/>
    <property type="molecule type" value="Genomic_DNA"/>
</dbReference>
<protein>
    <recommendedName>
        <fullName evidence="3">histidine kinase</fullName>
        <ecNumber evidence="3">2.7.13.3</ecNumber>
    </recommendedName>
</protein>
<keyword evidence="7" id="KW-0547">Nucleotide-binding</keyword>
<dbReference type="SUPFAM" id="SSF47226">
    <property type="entry name" value="Histidine-containing phosphotransfer domain, HPT domain"/>
    <property type="match status" value="1"/>
</dbReference>
<keyword evidence="6" id="KW-0812">Transmembrane</keyword>
<dbReference type="Pfam" id="PF00512">
    <property type="entry name" value="HisKA"/>
    <property type="match status" value="1"/>
</dbReference>
<feature type="modified residue" description="4-aspartylphosphate" evidence="13">
    <location>
        <position position="846"/>
    </location>
</feature>
<sequence>MAVSSACAASACTVASPRRPSAGQDAGARAHLFVCAHFVAEVRAALADRPELAGLVAHAFPAHCGAPPLSAADLQGALDEIPADEPIALLGGSCLASLASGRDHGGPHCLVAGHRIRIQRLQQCFHLLADPDWIDAQLLQGAYLCTPGWLAGWRRHLERLGLGGAELARELFKESSESLLLLDTEHDPAASERFAELAAHLQRPARRHAVGLGYLRLNLRLIVSEARREAERRDALSRESVVQAQVAETAMAMDLLSQLSLARGEREVLIQIREIFVALFAPRICLYLPCDAEGRPPSPVGAAPRPEAVTEARTFMRGCEPTAATASGQGFLLRIANAGETLGVFMIEGLALEGYLPRYQNLALQMAGLCALAIQRAQSLDQLRLSEVRYRSLFESMQEGFALHEIIFSTSGQALDYRFLDVNPAYEQLIGLERDALLGRSARELFPDLESQWIARYGEVVRTGRAVHFEQWDPALGRDLRIYAYRPMPGTFAVILSDITERRRAELELARHREHLESLVEHRTSELLLAKQEAESASQAKSLFLANMSHEIRTPMNAILGLTYLLDRAISHPDHRDKLTKIDSAAKHLLGVINDILDISKIEAGKLQLQTEAFAPEALLEEVCGLMADRIQAKGLDFGLEVDTLPSTLLGDATRLRQALINYLSNAVKFTEQGRIRLRAQILEEGDRDLLMRFEVSDTGIGISAEQGARLFNAFEQGDASSVRRFGGTGLGLAITRRIAELMGGEVGMESTPGSGSRFWLTARLAKPADTRAAAPASLPSQPSTQEILARDYGDRRILAAEDNRINREVLFELLKQVGLTADLADTGRAAVALAERGRYDLVLMDVQMPDLDGLEATRLMRRLPGWAEIPILAMTASALEHDLQLCLAAGMSAHIAKPVEPELLYSALLRWLSATEVPAHVREVGDAHKGQASLDAVPECEAGIRQVEGLDVEFGLRSVRGSLPVYLRLLRRLCQDHGDDIPKVRSALAVGDANAAGQLAHALKGAAGSLGATWLYQASADLEAAIRARSPKAEQVADRVHRIQRQLAERLDDDG</sequence>
<dbReference type="RefSeq" id="WP_164450613.1">
    <property type="nucleotide sequence ID" value="NZ_JAAIJQ010000003.1"/>
</dbReference>
<dbReference type="InterPro" id="IPR036097">
    <property type="entry name" value="HisK_dim/P_sf"/>
</dbReference>
<evidence type="ECO:0000256" key="3">
    <source>
        <dbReference type="ARBA" id="ARBA00012438"/>
    </source>
</evidence>
<dbReference type="InterPro" id="IPR012437">
    <property type="entry name" value="DUF1638"/>
</dbReference>
<keyword evidence="9" id="KW-1133">Transmembrane helix</keyword>
<dbReference type="PANTHER" id="PTHR45339">
    <property type="entry name" value="HYBRID SIGNAL TRANSDUCTION HISTIDINE KINASE J"/>
    <property type="match status" value="1"/>
</dbReference>
<feature type="modified residue" description="Phosphohistidine" evidence="12">
    <location>
        <position position="1002"/>
    </location>
</feature>
<dbReference type="CDD" id="cd00130">
    <property type="entry name" value="PAS"/>
    <property type="match status" value="1"/>
</dbReference>
<dbReference type="Gene3D" id="3.30.565.10">
    <property type="entry name" value="Histidine kinase-like ATPase, C-terminal domain"/>
    <property type="match status" value="1"/>
</dbReference>
<dbReference type="InterPro" id="IPR004358">
    <property type="entry name" value="Sig_transdc_His_kin-like_C"/>
</dbReference>
<evidence type="ECO:0000256" key="11">
    <source>
        <dbReference type="ARBA" id="ARBA00023136"/>
    </source>
</evidence>
<evidence type="ECO:0000256" key="12">
    <source>
        <dbReference type="PROSITE-ProRule" id="PRU00110"/>
    </source>
</evidence>
<dbReference type="Pfam" id="PF00072">
    <property type="entry name" value="Response_reg"/>
    <property type="match status" value="1"/>
</dbReference>
<dbReference type="GO" id="GO:0005524">
    <property type="term" value="F:ATP binding"/>
    <property type="evidence" value="ECO:0007669"/>
    <property type="project" value="UniProtKB-KW"/>
</dbReference>
<dbReference type="AlphaFoldDB" id="A0A6M0JTX7"/>
<evidence type="ECO:0000256" key="1">
    <source>
        <dbReference type="ARBA" id="ARBA00000085"/>
    </source>
</evidence>
<dbReference type="PROSITE" id="PS50112">
    <property type="entry name" value="PAS"/>
    <property type="match status" value="1"/>
</dbReference>
<dbReference type="PROSITE" id="PS50894">
    <property type="entry name" value="HPT"/>
    <property type="match status" value="1"/>
</dbReference>
<dbReference type="SMART" id="SM00073">
    <property type="entry name" value="HPT"/>
    <property type="match status" value="1"/>
</dbReference>
<evidence type="ECO:0000256" key="10">
    <source>
        <dbReference type="ARBA" id="ARBA00023012"/>
    </source>
</evidence>
<dbReference type="EC" id="2.7.13.3" evidence="3"/>
<comment type="caution">
    <text evidence="18">The sequence shown here is derived from an EMBL/GenBank/DDBJ whole genome shotgun (WGS) entry which is preliminary data.</text>
</comment>
<evidence type="ECO:0000256" key="8">
    <source>
        <dbReference type="ARBA" id="ARBA00022840"/>
    </source>
</evidence>
<feature type="domain" description="PAS" evidence="16">
    <location>
        <begin position="386"/>
        <end position="441"/>
    </location>
</feature>
<evidence type="ECO:0000259" key="14">
    <source>
        <dbReference type="PROSITE" id="PS50109"/>
    </source>
</evidence>
<dbReference type="NCBIfam" id="TIGR00229">
    <property type="entry name" value="sensory_box"/>
    <property type="match status" value="1"/>
</dbReference>
<evidence type="ECO:0000256" key="5">
    <source>
        <dbReference type="ARBA" id="ARBA00022553"/>
    </source>
</evidence>
<dbReference type="SMART" id="SM00448">
    <property type="entry name" value="REC"/>
    <property type="match status" value="1"/>
</dbReference>
<dbReference type="SUPFAM" id="SSF52172">
    <property type="entry name" value="CheY-like"/>
    <property type="match status" value="1"/>
</dbReference>
<dbReference type="InterPro" id="IPR013656">
    <property type="entry name" value="PAS_4"/>
</dbReference>
<dbReference type="PROSITE" id="PS50110">
    <property type="entry name" value="RESPONSE_REGULATORY"/>
    <property type="match status" value="1"/>
</dbReference>
<dbReference type="Pfam" id="PF01627">
    <property type="entry name" value="Hpt"/>
    <property type="match status" value="1"/>
</dbReference>
<dbReference type="SMART" id="SM00388">
    <property type="entry name" value="HisKA"/>
    <property type="match status" value="1"/>
</dbReference>
<dbReference type="Gene3D" id="3.30.450.20">
    <property type="entry name" value="PAS domain"/>
    <property type="match status" value="1"/>
</dbReference>
<dbReference type="Pfam" id="PF02518">
    <property type="entry name" value="HATPase_c"/>
    <property type="match status" value="1"/>
</dbReference>
<feature type="domain" description="Histidine kinase" evidence="14">
    <location>
        <begin position="547"/>
        <end position="767"/>
    </location>
</feature>
<comment type="subcellular location">
    <subcellularLocation>
        <location evidence="2">Cell membrane</location>
        <topology evidence="2">Multi-pass membrane protein</topology>
    </subcellularLocation>
</comment>
<reference evidence="18 19" key="1">
    <citation type="submission" date="2020-02" db="EMBL/GenBank/DDBJ databases">
        <title>Genome sequences of Thiorhodococcus mannitoliphagus and Thiorhodococcus minor, purple sulfur photosynthetic bacteria in the gammaproteobacterial family, Chromatiaceae.</title>
        <authorList>
            <person name="Aviles F.A."/>
            <person name="Meyer T.E."/>
            <person name="Kyndt J.A."/>
        </authorList>
    </citation>
    <scope>NUCLEOTIDE SEQUENCE [LARGE SCALE GENOMIC DNA]</scope>
    <source>
        <strain evidence="18 19">DSM 11518</strain>
    </source>
</reference>
<accession>A0A6M0JTX7</accession>
<evidence type="ECO:0000256" key="13">
    <source>
        <dbReference type="PROSITE-ProRule" id="PRU00169"/>
    </source>
</evidence>
<feature type="domain" description="Response regulatory" evidence="15">
    <location>
        <begin position="797"/>
        <end position="913"/>
    </location>
</feature>
<feature type="domain" description="HPt" evidence="17">
    <location>
        <begin position="963"/>
        <end position="1055"/>
    </location>
</feature>
<dbReference type="InterPro" id="IPR005467">
    <property type="entry name" value="His_kinase_dom"/>
</dbReference>
<evidence type="ECO:0000256" key="9">
    <source>
        <dbReference type="ARBA" id="ARBA00022989"/>
    </source>
</evidence>